<dbReference type="Proteomes" id="UP001597568">
    <property type="component" value="Unassembled WGS sequence"/>
</dbReference>
<gene>
    <name evidence="1" type="ORF">ACFSY7_03075</name>
</gene>
<dbReference type="RefSeq" id="WP_380146775.1">
    <property type="nucleotide sequence ID" value="NZ_JBHUOR010000018.1"/>
</dbReference>
<dbReference type="EMBL" id="JBHUOR010000018">
    <property type="protein sequence ID" value="MFD2867485.1"/>
    <property type="molecule type" value="Genomic_DNA"/>
</dbReference>
<evidence type="ECO:0000313" key="1">
    <source>
        <dbReference type="EMBL" id="MFD2867485.1"/>
    </source>
</evidence>
<reference evidence="2" key="1">
    <citation type="journal article" date="2019" name="Int. J. Syst. Evol. Microbiol.">
        <title>The Global Catalogue of Microorganisms (GCM) 10K type strain sequencing project: providing services to taxonomists for standard genome sequencing and annotation.</title>
        <authorList>
            <consortium name="The Broad Institute Genomics Platform"/>
            <consortium name="The Broad Institute Genome Sequencing Center for Infectious Disease"/>
            <person name="Wu L."/>
            <person name="Ma J."/>
        </authorList>
    </citation>
    <scope>NUCLEOTIDE SEQUENCE [LARGE SCALE GENOMIC DNA]</scope>
    <source>
        <strain evidence="2">KCTC 33522</strain>
    </source>
</reference>
<protein>
    <submittedName>
        <fullName evidence="1">Uncharacterized protein</fullName>
    </submittedName>
</protein>
<proteinExistence type="predicted"/>
<organism evidence="1 2">
    <name type="scientific">Kurthia populi</name>
    <dbReference type="NCBI Taxonomy" id="1562132"/>
    <lineage>
        <taxon>Bacteria</taxon>
        <taxon>Bacillati</taxon>
        <taxon>Bacillota</taxon>
        <taxon>Bacilli</taxon>
        <taxon>Bacillales</taxon>
        <taxon>Caryophanaceae</taxon>
        <taxon>Kurthia</taxon>
    </lineage>
</organism>
<keyword evidence="2" id="KW-1185">Reference proteome</keyword>
<sequence length="82" mass="9515">MRNYDVKYPSLTMQDLLFHAGFCAKANKELTVLIEMPGFDAPEMITNPPENIQKKIEYYQATYDENCQHKHAPGIRIVDLVR</sequence>
<comment type="caution">
    <text evidence="1">The sequence shown here is derived from an EMBL/GenBank/DDBJ whole genome shotgun (WGS) entry which is preliminary data.</text>
</comment>
<name>A0ABW5XWY2_9BACL</name>
<evidence type="ECO:0000313" key="2">
    <source>
        <dbReference type="Proteomes" id="UP001597568"/>
    </source>
</evidence>
<accession>A0ABW5XWY2</accession>